<evidence type="ECO:0000313" key="2">
    <source>
        <dbReference type="Proteomes" id="UP000765509"/>
    </source>
</evidence>
<name>A0A9Q3CAT2_9BASI</name>
<gene>
    <name evidence="1" type="ORF">O181_019072</name>
</gene>
<keyword evidence="2" id="KW-1185">Reference proteome</keyword>
<comment type="caution">
    <text evidence="1">The sequence shown here is derived from an EMBL/GenBank/DDBJ whole genome shotgun (WGS) entry which is preliminary data.</text>
</comment>
<sequence>MEIFGKNIQPFKKQIHKEFRNKDTGPADLLLGVKIQHLEEGITLDQQHFVDSLLDLYRMANCKAVSMLLVPNEHMGAATKDEEKAFKSIKFNLRSSVGSINYLSMASCPDLSHTVSSLSPHLQRPGIPHGRAFLKVLKYLHGTQEMGILYNQKGSPGLITFSNADWGNCHITQQATSGFLAQLHGFLVFCKRMKQPCVSISTAETEY</sequence>
<dbReference type="EMBL" id="AVOT02005556">
    <property type="protein sequence ID" value="MBW0479357.1"/>
    <property type="molecule type" value="Genomic_DNA"/>
</dbReference>
<evidence type="ECO:0000313" key="1">
    <source>
        <dbReference type="EMBL" id="MBW0479357.1"/>
    </source>
</evidence>
<evidence type="ECO:0008006" key="3">
    <source>
        <dbReference type="Google" id="ProtNLM"/>
    </source>
</evidence>
<reference evidence="1" key="1">
    <citation type="submission" date="2021-03" db="EMBL/GenBank/DDBJ databases">
        <title>Draft genome sequence of rust myrtle Austropuccinia psidii MF-1, a brazilian biotype.</title>
        <authorList>
            <person name="Quecine M.C."/>
            <person name="Pachon D.M.R."/>
            <person name="Bonatelli M.L."/>
            <person name="Correr F.H."/>
            <person name="Franceschini L.M."/>
            <person name="Leite T.F."/>
            <person name="Margarido G.R.A."/>
            <person name="Almeida C.A."/>
            <person name="Ferrarezi J.A."/>
            <person name="Labate C.A."/>
        </authorList>
    </citation>
    <scope>NUCLEOTIDE SEQUENCE</scope>
    <source>
        <strain evidence="1">MF-1</strain>
    </source>
</reference>
<organism evidence="1 2">
    <name type="scientific">Austropuccinia psidii MF-1</name>
    <dbReference type="NCBI Taxonomy" id="1389203"/>
    <lineage>
        <taxon>Eukaryota</taxon>
        <taxon>Fungi</taxon>
        <taxon>Dikarya</taxon>
        <taxon>Basidiomycota</taxon>
        <taxon>Pucciniomycotina</taxon>
        <taxon>Pucciniomycetes</taxon>
        <taxon>Pucciniales</taxon>
        <taxon>Sphaerophragmiaceae</taxon>
        <taxon>Austropuccinia</taxon>
    </lineage>
</organism>
<dbReference type="PANTHER" id="PTHR11439:SF463">
    <property type="entry name" value="REVERSE TRANSCRIPTASE TY1_COPIA-TYPE DOMAIN-CONTAINING PROTEIN"/>
    <property type="match status" value="1"/>
</dbReference>
<dbReference type="Proteomes" id="UP000765509">
    <property type="component" value="Unassembled WGS sequence"/>
</dbReference>
<proteinExistence type="predicted"/>
<dbReference type="OrthoDB" id="1406589at2759"/>
<accession>A0A9Q3CAT2</accession>
<protein>
    <recommendedName>
        <fullName evidence="3">Reverse transcriptase Ty1/copia-type domain-containing protein</fullName>
    </recommendedName>
</protein>
<dbReference type="PANTHER" id="PTHR11439">
    <property type="entry name" value="GAG-POL-RELATED RETROTRANSPOSON"/>
    <property type="match status" value="1"/>
</dbReference>
<dbReference type="AlphaFoldDB" id="A0A9Q3CAT2"/>